<sequence length="213" mass="22105">MLRIDGLAAVEFLHLLAHALLALRADHALAGFGRLGAGFAMRIASGRVGRLAAVTRRHLLLHALAEGWAGLALAFLVHRLAGFALLRIGGLAAVEILHLLAHALLALRAGLVLAGFDRLGVGFAMRIAGSRVGRLAAITRTAGARPTPLHHAGAFALTHHLVGATHAAHAGAGLGDGWQAEQRGDQGATDHHQAGFHFVLLVVGGFNLIVGRC</sequence>
<accession>A0A133XDC9</accession>
<keyword evidence="1" id="KW-0472">Membrane</keyword>
<keyword evidence="1" id="KW-0812">Transmembrane</keyword>
<reference evidence="2 3" key="1">
    <citation type="submission" date="2015-12" db="EMBL/GenBank/DDBJ databases">
        <title>Nitrous oxide reduction kinetics distinguish bacteria harboring typical versus atypical NosZ.</title>
        <authorList>
            <person name="Yoon S."/>
            <person name="Nissen S."/>
            <person name="Park D."/>
            <person name="Sanford R.A."/>
            <person name="Loeffler F.E."/>
        </authorList>
    </citation>
    <scope>NUCLEOTIDE SEQUENCE [LARGE SCALE GENOMIC DNA]</scope>
    <source>
        <strain evidence="2 3">ATCC BAA-841</strain>
    </source>
</reference>
<evidence type="ECO:0000313" key="3">
    <source>
        <dbReference type="Proteomes" id="UP000070186"/>
    </source>
</evidence>
<protein>
    <submittedName>
        <fullName evidence="2">Uncharacterized protein</fullName>
    </submittedName>
</protein>
<dbReference type="STRING" id="281362.AT959_19145"/>
<keyword evidence="3" id="KW-1185">Reference proteome</keyword>
<evidence type="ECO:0000256" key="1">
    <source>
        <dbReference type="SAM" id="Phobius"/>
    </source>
</evidence>
<dbReference type="AlphaFoldDB" id="A0A133XDC9"/>
<feature type="transmembrane region" description="Helical" evidence="1">
    <location>
        <begin position="58"/>
        <end position="76"/>
    </location>
</feature>
<keyword evidence="1" id="KW-1133">Transmembrane helix</keyword>
<dbReference type="EMBL" id="LODL01000040">
    <property type="protein sequence ID" value="KXB28945.1"/>
    <property type="molecule type" value="Genomic_DNA"/>
</dbReference>
<gene>
    <name evidence="2" type="ORF">AT959_19145</name>
</gene>
<evidence type="ECO:0000313" key="2">
    <source>
        <dbReference type="EMBL" id="KXB28945.1"/>
    </source>
</evidence>
<proteinExistence type="predicted"/>
<name>A0A133XDC9_9RHOO</name>
<organism evidence="2 3">
    <name type="scientific">Dechloromonas denitrificans</name>
    <dbReference type="NCBI Taxonomy" id="281362"/>
    <lineage>
        <taxon>Bacteria</taxon>
        <taxon>Pseudomonadati</taxon>
        <taxon>Pseudomonadota</taxon>
        <taxon>Betaproteobacteria</taxon>
        <taxon>Rhodocyclales</taxon>
        <taxon>Azonexaceae</taxon>
        <taxon>Dechloromonas</taxon>
    </lineage>
</organism>
<dbReference type="Proteomes" id="UP000070186">
    <property type="component" value="Unassembled WGS sequence"/>
</dbReference>
<comment type="caution">
    <text evidence="2">The sequence shown here is derived from an EMBL/GenBank/DDBJ whole genome shotgun (WGS) entry which is preliminary data.</text>
</comment>